<evidence type="ECO:0000313" key="1">
    <source>
        <dbReference type="EMBL" id="CAE2217495.1"/>
    </source>
</evidence>
<accession>A0A7S4I3H5</accession>
<reference evidence="1" key="1">
    <citation type="submission" date="2021-01" db="EMBL/GenBank/DDBJ databases">
        <authorList>
            <person name="Corre E."/>
            <person name="Pelletier E."/>
            <person name="Niang G."/>
            <person name="Scheremetjew M."/>
            <person name="Finn R."/>
            <person name="Kale V."/>
            <person name="Holt S."/>
            <person name="Cochrane G."/>
            <person name="Meng A."/>
            <person name="Brown T."/>
            <person name="Cohen L."/>
        </authorList>
    </citation>
    <scope>NUCLEOTIDE SEQUENCE</scope>
    <source>
        <strain evidence="1">Isolate 1302-5</strain>
    </source>
</reference>
<dbReference type="Gene3D" id="1.25.40.20">
    <property type="entry name" value="Ankyrin repeat-containing domain"/>
    <property type="match status" value="1"/>
</dbReference>
<dbReference type="InterPro" id="IPR052050">
    <property type="entry name" value="SecEffector_AnkRepeat"/>
</dbReference>
<organism evidence="1">
    <name type="scientific">Odontella aurita</name>
    <dbReference type="NCBI Taxonomy" id="265563"/>
    <lineage>
        <taxon>Eukaryota</taxon>
        <taxon>Sar</taxon>
        <taxon>Stramenopiles</taxon>
        <taxon>Ochrophyta</taxon>
        <taxon>Bacillariophyta</taxon>
        <taxon>Mediophyceae</taxon>
        <taxon>Biddulphiophycidae</taxon>
        <taxon>Eupodiscales</taxon>
        <taxon>Odontellaceae</taxon>
        <taxon>Odontella</taxon>
    </lineage>
</organism>
<dbReference type="SUPFAM" id="SSF48403">
    <property type="entry name" value="Ankyrin repeat"/>
    <property type="match status" value="1"/>
</dbReference>
<dbReference type="PANTHER" id="PTHR46586">
    <property type="entry name" value="ANKYRIN REPEAT-CONTAINING PROTEIN"/>
    <property type="match status" value="1"/>
</dbReference>
<dbReference type="AlphaFoldDB" id="A0A7S4I3H5"/>
<gene>
    <name evidence="1" type="ORF">OAUR00152_LOCUS7051</name>
</gene>
<dbReference type="InterPro" id="IPR036770">
    <property type="entry name" value="Ankyrin_rpt-contain_sf"/>
</dbReference>
<sequence>MTCRTKRPSPVAETNGSADGNHKRAEVLFPAVAAGGKYCFNVDGLPHDVLGDILAFVGPDYYRYIAGTCQALRRSYCQMLTANARERGGFNNDIARTSMKNMASSRSCIMLFLKEVGDIFLALRSVVFHADFEVFRWLDTSIRVKSPTGEYMQPNSYSKILSTVEGFAALAGRIRILEYLRNEHKLQYSVRTCNAAAQGGRTDVLSHLRDQGVKPTSSVCGYAARNGHIHVLEYLRDDCGVEFDIHTFAAAVTVGKFPVVEYLHENGCPRDARLSYFAARSGHLDVLIFLFDNNYPFNETTCMGAAQGGHVKCMQFLHAVLCPIDIEASYQAAMNGHVPMLKYLRESGAPFHPRVIDEAAASGHVNVLDYMYGIGFSVSVDECNVAAEAGHLEVLKFLHERDCPWDTEACEMAATNGHLHCLEFLHTKCCPWDFQAMRGADLCRHLKVLWYLRVNCCPLDPIQDTKTLDFSPLFSNAS</sequence>
<dbReference type="EMBL" id="HBKQ01010381">
    <property type="protein sequence ID" value="CAE2217495.1"/>
    <property type="molecule type" value="Transcribed_RNA"/>
</dbReference>
<name>A0A7S4I3H5_9STRA</name>
<dbReference type="PANTHER" id="PTHR46586:SF3">
    <property type="entry name" value="ANKYRIN REPEAT-CONTAINING PROTEIN"/>
    <property type="match status" value="1"/>
</dbReference>
<protein>
    <submittedName>
        <fullName evidence="1">Uncharacterized protein</fullName>
    </submittedName>
</protein>
<proteinExistence type="predicted"/>